<evidence type="ECO:0000313" key="2">
    <source>
        <dbReference type="EMBL" id="GBP74406.1"/>
    </source>
</evidence>
<comment type="caution">
    <text evidence="2">The sequence shown here is derived from an EMBL/GenBank/DDBJ whole genome shotgun (WGS) entry which is preliminary data.</text>
</comment>
<gene>
    <name evidence="2" type="ORF">EVAR_60556_1</name>
</gene>
<name>A0A4C1YE68_EUMVA</name>
<keyword evidence="3" id="KW-1185">Reference proteome</keyword>
<feature type="region of interest" description="Disordered" evidence="1">
    <location>
        <begin position="84"/>
        <end position="104"/>
    </location>
</feature>
<dbReference type="Proteomes" id="UP000299102">
    <property type="component" value="Unassembled WGS sequence"/>
</dbReference>
<feature type="compositionally biased region" description="Basic and acidic residues" evidence="1">
    <location>
        <begin position="36"/>
        <end position="56"/>
    </location>
</feature>
<proteinExistence type="predicted"/>
<dbReference type="EMBL" id="BGZK01001207">
    <property type="protein sequence ID" value="GBP74406.1"/>
    <property type="molecule type" value="Genomic_DNA"/>
</dbReference>
<protein>
    <submittedName>
        <fullName evidence="2">Uncharacterized protein</fullName>
    </submittedName>
</protein>
<dbReference type="AlphaFoldDB" id="A0A4C1YE68"/>
<evidence type="ECO:0000313" key="3">
    <source>
        <dbReference type="Proteomes" id="UP000299102"/>
    </source>
</evidence>
<feature type="compositionally biased region" description="Basic residues" evidence="1">
    <location>
        <begin position="22"/>
        <end position="31"/>
    </location>
</feature>
<evidence type="ECO:0000256" key="1">
    <source>
        <dbReference type="SAM" id="MobiDB-lite"/>
    </source>
</evidence>
<sequence>MDQGRRLRQSNNSNLTTNKMNLQRKRIHKRSLGTEPRPRPMLQDRKERDPDQRNDVVDDNSISPLDYTDESAGHFILYMYQNDTTRHSLSNCRRGAASGGPTTR</sequence>
<feature type="compositionally biased region" description="Polar residues" evidence="1">
    <location>
        <begin position="9"/>
        <end position="21"/>
    </location>
</feature>
<reference evidence="2 3" key="1">
    <citation type="journal article" date="2019" name="Commun. Biol.">
        <title>The bagworm genome reveals a unique fibroin gene that provides high tensile strength.</title>
        <authorList>
            <person name="Kono N."/>
            <person name="Nakamura H."/>
            <person name="Ohtoshi R."/>
            <person name="Tomita M."/>
            <person name="Numata K."/>
            <person name="Arakawa K."/>
        </authorList>
    </citation>
    <scope>NUCLEOTIDE SEQUENCE [LARGE SCALE GENOMIC DNA]</scope>
</reference>
<organism evidence="2 3">
    <name type="scientific">Eumeta variegata</name>
    <name type="common">Bagworm moth</name>
    <name type="synonym">Eumeta japonica</name>
    <dbReference type="NCBI Taxonomy" id="151549"/>
    <lineage>
        <taxon>Eukaryota</taxon>
        <taxon>Metazoa</taxon>
        <taxon>Ecdysozoa</taxon>
        <taxon>Arthropoda</taxon>
        <taxon>Hexapoda</taxon>
        <taxon>Insecta</taxon>
        <taxon>Pterygota</taxon>
        <taxon>Neoptera</taxon>
        <taxon>Endopterygota</taxon>
        <taxon>Lepidoptera</taxon>
        <taxon>Glossata</taxon>
        <taxon>Ditrysia</taxon>
        <taxon>Tineoidea</taxon>
        <taxon>Psychidae</taxon>
        <taxon>Oiketicinae</taxon>
        <taxon>Eumeta</taxon>
    </lineage>
</organism>
<feature type="region of interest" description="Disordered" evidence="1">
    <location>
        <begin position="1"/>
        <end position="67"/>
    </location>
</feature>
<accession>A0A4C1YE68</accession>